<evidence type="ECO:0000313" key="3">
    <source>
        <dbReference type="Proteomes" id="UP001556367"/>
    </source>
</evidence>
<gene>
    <name evidence="2" type="ORF">HGRIS_000309</name>
</gene>
<comment type="caution">
    <text evidence="2">The sequence shown here is derived from an EMBL/GenBank/DDBJ whole genome shotgun (WGS) entry which is preliminary data.</text>
</comment>
<protein>
    <submittedName>
        <fullName evidence="2">Uncharacterized protein</fullName>
    </submittedName>
</protein>
<name>A0ABR3JS17_9AGAR</name>
<accession>A0ABR3JS17</accession>
<keyword evidence="3" id="KW-1185">Reference proteome</keyword>
<reference evidence="3" key="1">
    <citation type="submission" date="2024-06" db="EMBL/GenBank/DDBJ databases">
        <title>Multi-omics analyses provide insights into the biosynthesis of the anticancer antibiotic pleurotin in Hohenbuehelia grisea.</title>
        <authorList>
            <person name="Weaver J.A."/>
            <person name="Alberti F."/>
        </authorList>
    </citation>
    <scope>NUCLEOTIDE SEQUENCE [LARGE SCALE GENOMIC DNA]</scope>
    <source>
        <strain evidence="3">T-177</strain>
    </source>
</reference>
<evidence type="ECO:0000256" key="1">
    <source>
        <dbReference type="SAM" id="MobiDB-lite"/>
    </source>
</evidence>
<proteinExistence type="predicted"/>
<sequence length="334" mass="37304">MKKLSNKTTETQLLSLPRHEISPQSLVGMLHQSTKRTHGKALGEIVGEIARATRIFTPQAVLQDDLFAISMAAWFAIGLGWNEEATKLSQWVAGITWLLYSDNATIDFQRLLALATTLTALAHDWHDHHAVLFGERDATLWQDLFERSGDPLDLFYLTLALSRYEVACFRQGHLEESLDLSRQALLLMRSLPETRADDGVVVQWAASGEADVVFSSRRHISQPLRYASTEANYLWNLAKGLAFLGRYTEAQIAVVDAISCVRACVLVEEGVARVKSQWRLSRWCTESSSWVAMPRVLSDDPYESTTSGDSTKLDPVSTAAMSLAPTRPVIQRTR</sequence>
<organism evidence="2 3">
    <name type="scientific">Hohenbuehelia grisea</name>
    <dbReference type="NCBI Taxonomy" id="104357"/>
    <lineage>
        <taxon>Eukaryota</taxon>
        <taxon>Fungi</taxon>
        <taxon>Dikarya</taxon>
        <taxon>Basidiomycota</taxon>
        <taxon>Agaricomycotina</taxon>
        <taxon>Agaricomycetes</taxon>
        <taxon>Agaricomycetidae</taxon>
        <taxon>Agaricales</taxon>
        <taxon>Pleurotineae</taxon>
        <taxon>Pleurotaceae</taxon>
        <taxon>Hohenbuehelia</taxon>
    </lineage>
</organism>
<dbReference type="Proteomes" id="UP001556367">
    <property type="component" value="Unassembled WGS sequence"/>
</dbReference>
<feature type="region of interest" description="Disordered" evidence="1">
    <location>
        <begin position="301"/>
        <end position="334"/>
    </location>
</feature>
<evidence type="ECO:0000313" key="2">
    <source>
        <dbReference type="EMBL" id="KAL0958142.1"/>
    </source>
</evidence>
<dbReference type="EMBL" id="JASNQZ010000004">
    <property type="protein sequence ID" value="KAL0958142.1"/>
    <property type="molecule type" value="Genomic_DNA"/>
</dbReference>